<dbReference type="InParanoid" id="G3AKB7"/>
<gene>
    <name evidence="2" type="ORF">SPAPADRAFT_137856</name>
</gene>
<dbReference type="eggNOG" id="ENOG502S4WH">
    <property type="taxonomic scope" value="Eukaryota"/>
</dbReference>
<organism evidence="3">
    <name type="scientific">Spathaspora passalidarum (strain NRRL Y-27907 / 11-Y1)</name>
    <dbReference type="NCBI Taxonomy" id="619300"/>
    <lineage>
        <taxon>Eukaryota</taxon>
        <taxon>Fungi</taxon>
        <taxon>Dikarya</taxon>
        <taxon>Ascomycota</taxon>
        <taxon>Saccharomycotina</taxon>
        <taxon>Pichiomycetes</taxon>
        <taxon>Debaryomycetaceae</taxon>
        <taxon>Spathaspora</taxon>
    </lineage>
</organism>
<feature type="region of interest" description="Disordered" evidence="1">
    <location>
        <begin position="1"/>
        <end position="86"/>
    </location>
</feature>
<protein>
    <submittedName>
        <fullName evidence="2">ATPase stabilizing factor 15 kDa protein</fullName>
    </submittedName>
</protein>
<dbReference type="HOGENOM" id="CLU_186295_0_0_1"/>
<dbReference type="KEGG" id="spaa:SPAPADRAFT_137856"/>
<dbReference type="OMA" id="KWTVHES"/>
<dbReference type="STRING" id="619300.G3AKB7"/>
<dbReference type="RefSeq" id="XP_007375091.1">
    <property type="nucleotide sequence ID" value="XM_007375029.1"/>
</dbReference>
<dbReference type="EMBL" id="GL996501">
    <property type="protein sequence ID" value="EGW33576.1"/>
    <property type="molecule type" value="Genomic_DNA"/>
</dbReference>
<feature type="compositionally biased region" description="Basic and acidic residues" evidence="1">
    <location>
        <begin position="21"/>
        <end position="35"/>
    </location>
</feature>
<name>G3AKB7_SPAPN</name>
<sequence length="86" mass="10026">MTRTNKVSEKQQEPKWFTHHGYHDSDPTKVKKDGAGKNNWGQPGDELDKDEFNFNKSAGRRNSNHALNEERLNNLNDKLDEEMLKD</sequence>
<evidence type="ECO:0000313" key="3">
    <source>
        <dbReference type="Proteomes" id="UP000000709"/>
    </source>
</evidence>
<accession>G3AKB7</accession>
<reference evidence="2 3" key="1">
    <citation type="journal article" date="2011" name="Proc. Natl. Acad. Sci. U.S.A.">
        <title>Comparative genomics of xylose-fermenting fungi for enhanced biofuel production.</title>
        <authorList>
            <person name="Wohlbach D.J."/>
            <person name="Kuo A."/>
            <person name="Sato T.K."/>
            <person name="Potts K.M."/>
            <person name="Salamov A.A."/>
            <person name="LaButti K.M."/>
            <person name="Sun H."/>
            <person name="Clum A."/>
            <person name="Pangilinan J.L."/>
            <person name="Lindquist E.A."/>
            <person name="Lucas S."/>
            <person name="Lapidus A."/>
            <person name="Jin M."/>
            <person name="Gunawan C."/>
            <person name="Balan V."/>
            <person name="Dale B.E."/>
            <person name="Jeffries T.W."/>
            <person name="Zinkel R."/>
            <person name="Barry K.W."/>
            <person name="Grigoriev I.V."/>
            <person name="Gasch A.P."/>
        </authorList>
    </citation>
    <scope>NUCLEOTIDE SEQUENCE [LARGE SCALE GENOMIC DNA]</scope>
    <source>
        <strain evidence="3">NRRL Y-27907 / 11-Y1</strain>
    </source>
</reference>
<evidence type="ECO:0000313" key="2">
    <source>
        <dbReference type="EMBL" id="EGW33576.1"/>
    </source>
</evidence>
<dbReference type="OrthoDB" id="2122308at2759"/>
<keyword evidence="3" id="KW-1185">Reference proteome</keyword>
<evidence type="ECO:0000256" key="1">
    <source>
        <dbReference type="SAM" id="MobiDB-lite"/>
    </source>
</evidence>
<feature type="compositionally biased region" description="Basic and acidic residues" evidence="1">
    <location>
        <begin position="67"/>
        <end position="86"/>
    </location>
</feature>
<dbReference type="Proteomes" id="UP000000709">
    <property type="component" value="Unassembled WGS sequence"/>
</dbReference>
<dbReference type="FunCoup" id="G3AKB7">
    <property type="interactions" value="130"/>
</dbReference>
<dbReference type="AlphaFoldDB" id="G3AKB7"/>
<feature type="compositionally biased region" description="Basic and acidic residues" evidence="1">
    <location>
        <begin position="1"/>
        <end position="13"/>
    </location>
</feature>
<proteinExistence type="predicted"/>
<dbReference type="GeneID" id="18870084"/>